<dbReference type="EMBL" id="SZYE01000031">
    <property type="protein sequence ID" value="TKR24499.1"/>
    <property type="molecule type" value="Genomic_DNA"/>
</dbReference>
<dbReference type="RefSeq" id="WP_154728845.1">
    <property type="nucleotide sequence ID" value="NZ_SZYE01000031.1"/>
</dbReference>
<dbReference type="AlphaFoldDB" id="A0A7Z8NPY7"/>
<dbReference type="Gene3D" id="3.30.1050.10">
    <property type="entry name" value="SCP2 sterol-binding domain"/>
    <property type="match status" value="1"/>
</dbReference>
<dbReference type="GO" id="GO:0034069">
    <property type="term" value="F:aminoglycoside N-acetyltransferase activity"/>
    <property type="evidence" value="ECO:0007669"/>
    <property type="project" value="TreeGrafter"/>
</dbReference>
<dbReference type="Pfam" id="PF13527">
    <property type="entry name" value="Acetyltransf_9"/>
    <property type="match status" value="1"/>
</dbReference>
<dbReference type="Proteomes" id="UP000308121">
    <property type="component" value="Unassembled WGS sequence"/>
</dbReference>
<dbReference type="NCBIfam" id="NF002367">
    <property type="entry name" value="PRK01346.1-4"/>
    <property type="match status" value="1"/>
</dbReference>
<evidence type="ECO:0000256" key="4">
    <source>
        <dbReference type="HAMAP-Rule" id="MF_01812"/>
    </source>
</evidence>
<evidence type="ECO:0000256" key="3">
    <source>
        <dbReference type="ARBA" id="ARBA00023315"/>
    </source>
</evidence>
<dbReference type="SUPFAM" id="SSF55729">
    <property type="entry name" value="Acyl-CoA N-acyltransferases (Nat)"/>
    <property type="match status" value="1"/>
</dbReference>
<dbReference type="PANTHER" id="PTHR37817">
    <property type="entry name" value="N-ACETYLTRANSFERASE EIS"/>
    <property type="match status" value="1"/>
</dbReference>
<comment type="caution">
    <text evidence="6">The sequence shown here is derived from an EMBL/GenBank/DDBJ whole genome shotgun (WGS) entry which is preliminary data.</text>
</comment>
<gene>
    <name evidence="6" type="ORF">FA014_06275</name>
</gene>
<evidence type="ECO:0000259" key="5">
    <source>
        <dbReference type="PROSITE" id="PS51186"/>
    </source>
</evidence>
<evidence type="ECO:0000256" key="1">
    <source>
        <dbReference type="ARBA" id="ARBA00009213"/>
    </source>
</evidence>
<dbReference type="InterPro" id="IPR016181">
    <property type="entry name" value="Acyl_CoA_acyltransferase"/>
</dbReference>
<comment type="caution">
    <text evidence="4">Lacks conserved residue(s) required for the propagation of feature annotation.</text>
</comment>
<evidence type="ECO:0000313" key="6">
    <source>
        <dbReference type="EMBL" id="TKR24499.1"/>
    </source>
</evidence>
<evidence type="ECO:0000256" key="2">
    <source>
        <dbReference type="ARBA" id="ARBA00022679"/>
    </source>
</evidence>
<organism evidence="6 7">
    <name type="scientific">Cellulomonas hominis</name>
    <dbReference type="NCBI Taxonomy" id="156981"/>
    <lineage>
        <taxon>Bacteria</taxon>
        <taxon>Bacillati</taxon>
        <taxon>Actinomycetota</taxon>
        <taxon>Actinomycetes</taxon>
        <taxon>Micrococcales</taxon>
        <taxon>Cellulomonadaceae</taxon>
        <taxon>Cellulomonas</taxon>
    </lineage>
</organism>
<dbReference type="InterPro" id="IPR041380">
    <property type="entry name" value="Acetyltransf_17"/>
</dbReference>
<dbReference type="SUPFAM" id="SSF55718">
    <property type="entry name" value="SCP-like"/>
    <property type="match status" value="1"/>
</dbReference>
<dbReference type="OrthoDB" id="8399956at2"/>
<dbReference type="InterPro" id="IPR051554">
    <property type="entry name" value="Acetyltransferase_Eis"/>
</dbReference>
<dbReference type="InterPro" id="IPR025559">
    <property type="entry name" value="Eis_dom"/>
</dbReference>
<comment type="similarity">
    <text evidence="1 4">Belongs to the acetyltransferase Eis family.</text>
</comment>
<comment type="subunit">
    <text evidence="4">Homohexamer; trimer of dimers.</text>
</comment>
<feature type="binding site" evidence="4">
    <location>
        <begin position="89"/>
        <end position="91"/>
    </location>
    <ligand>
        <name>acetyl-CoA</name>
        <dbReference type="ChEBI" id="CHEBI:57288"/>
    </ligand>
</feature>
<dbReference type="Pfam" id="PF13530">
    <property type="entry name" value="SCP2_2"/>
    <property type="match status" value="1"/>
</dbReference>
<dbReference type="PROSITE" id="PS51186">
    <property type="entry name" value="GNAT"/>
    <property type="match status" value="1"/>
</dbReference>
<dbReference type="InterPro" id="IPR000182">
    <property type="entry name" value="GNAT_dom"/>
</dbReference>
<protein>
    <submittedName>
        <fullName evidence="6">GNAT family N-acetyltransferase</fullName>
    </submittedName>
</protein>
<feature type="binding site" evidence="4">
    <location>
        <begin position="97"/>
        <end position="102"/>
    </location>
    <ligand>
        <name>acetyl-CoA</name>
        <dbReference type="ChEBI" id="CHEBI:57288"/>
    </ligand>
</feature>
<keyword evidence="3 4" id="KW-0012">Acyltransferase</keyword>
<dbReference type="InterPro" id="IPR036527">
    <property type="entry name" value="SCP2_sterol-bd_dom_sf"/>
</dbReference>
<dbReference type="PANTHER" id="PTHR37817:SF1">
    <property type="entry name" value="N-ACETYLTRANSFERASE EIS"/>
    <property type="match status" value="1"/>
</dbReference>
<evidence type="ECO:0000313" key="7">
    <source>
        <dbReference type="Proteomes" id="UP000308121"/>
    </source>
</evidence>
<dbReference type="HAMAP" id="MF_01812">
    <property type="entry name" value="Eis"/>
    <property type="match status" value="1"/>
</dbReference>
<dbReference type="InterPro" id="IPR022902">
    <property type="entry name" value="NAcTrfase_Eis"/>
</dbReference>
<proteinExistence type="inferred from homology"/>
<feature type="domain" description="N-acetyltransferase" evidence="5">
    <location>
        <begin position="10"/>
        <end position="162"/>
    </location>
</feature>
<dbReference type="GO" id="GO:0030649">
    <property type="term" value="P:aminoglycoside antibiotic catabolic process"/>
    <property type="evidence" value="ECO:0007669"/>
    <property type="project" value="TreeGrafter"/>
</dbReference>
<dbReference type="Pfam" id="PF17668">
    <property type="entry name" value="Acetyltransf_17"/>
    <property type="match status" value="1"/>
</dbReference>
<sequence>MSTTTTTTGYRLFEITADRVEDYRAVDGMAFAEPARDPALDAEVPFAVPLDRAVAVETEDGEIVAVHGSYAFTLPTPGGSVACAGLTWVGVRPDHRRRGLLSTMMRAHLDRSLGRGEPVSALFAAEPGIYGRFGYGSASDHLRLTMPRGAALRGVPGSADLTVRFVTLDPAAHESLVEDVYAAAGRGRPGWIRRGSDALRRIAVADPAAWRSGGEQARLLTVHAPDGSPRAFAILRRTQTWADGGAEYPVQVRLSAAVDAAAAHRLWSVLLDLDLTAKVTTGMLPVDDPLLALLVDTRRPVPRVSDNLWVRLLDVPAALAGRRYAAPLDVVLGVRDAMLPGNDGAWRLVTGEAGADGTYGARVEPAGAVAPDLELDVRELGAAYLGGRSLAALAAAGQVTAARPDALHRAATAFGWPVAPVCPWVF</sequence>
<keyword evidence="2 4" id="KW-0808">Transferase</keyword>
<reference evidence="6 7" key="1">
    <citation type="submission" date="2019-05" db="EMBL/GenBank/DDBJ databases">
        <title>Genome sequence of Cellulomonas hominis strain CS1.</title>
        <authorList>
            <person name="Belmont J."/>
            <person name="Maclea K.S."/>
        </authorList>
    </citation>
    <scope>NUCLEOTIDE SEQUENCE [LARGE SCALE GENOMIC DNA]</scope>
    <source>
        <strain evidence="6 7">CS1</strain>
    </source>
</reference>
<dbReference type="Gene3D" id="3.40.630.30">
    <property type="match status" value="2"/>
</dbReference>
<feature type="active site" description="Proton acceptor; via carboxylate" evidence="4">
    <location>
        <position position="426"/>
    </location>
</feature>
<name>A0A7Z8NPY7_9CELL</name>
<accession>A0A7Z8NPY7</accession>
<feature type="active site" description="Proton donor" evidence="4">
    <location>
        <position position="130"/>
    </location>
</feature>